<evidence type="ECO:0000313" key="7">
    <source>
        <dbReference type="Proteomes" id="UP000054454"/>
    </source>
</evidence>
<dbReference type="GO" id="GO:0005634">
    <property type="term" value="C:nucleus"/>
    <property type="evidence" value="ECO:0007669"/>
    <property type="project" value="TreeGrafter"/>
</dbReference>
<feature type="repeat" description="TPR" evidence="4">
    <location>
        <begin position="80"/>
        <end position="113"/>
    </location>
</feature>
<dbReference type="AlphaFoldDB" id="A0A0W4ZKN1"/>
<dbReference type="Proteomes" id="UP000054454">
    <property type="component" value="Unassembled WGS sequence"/>
</dbReference>
<dbReference type="PANTHER" id="PTHR46035:SF1">
    <property type="entry name" value="TETRATRICOPEPTIDE REPEAT PROTEIN 4"/>
    <property type="match status" value="1"/>
</dbReference>
<dbReference type="EMBL" id="LFVZ01000006">
    <property type="protein sequence ID" value="KTW28928.1"/>
    <property type="molecule type" value="Genomic_DNA"/>
</dbReference>
<dbReference type="PANTHER" id="PTHR46035">
    <property type="entry name" value="TETRATRICOPEPTIDE REPEAT PROTEIN 4"/>
    <property type="match status" value="1"/>
</dbReference>
<dbReference type="Pfam" id="PF18972">
    <property type="entry name" value="Wheel"/>
    <property type="match status" value="1"/>
</dbReference>
<dbReference type="GO" id="GO:0043022">
    <property type="term" value="F:ribosome binding"/>
    <property type="evidence" value="ECO:0007669"/>
    <property type="project" value="EnsemblFungi"/>
</dbReference>
<organism evidence="6 7">
    <name type="scientific">Pneumocystis carinii (strain B80)</name>
    <name type="common">Rat pneumocystis pneumonia agent</name>
    <name type="synonym">Pneumocystis carinii f. sp. carinii</name>
    <dbReference type="NCBI Taxonomy" id="1408658"/>
    <lineage>
        <taxon>Eukaryota</taxon>
        <taxon>Fungi</taxon>
        <taxon>Dikarya</taxon>
        <taxon>Ascomycota</taxon>
        <taxon>Taphrinomycotina</taxon>
        <taxon>Pneumocystomycetes</taxon>
        <taxon>Pneumocystaceae</taxon>
        <taxon>Pneumocystis</taxon>
    </lineage>
</organism>
<dbReference type="GO" id="GO:0030544">
    <property type="term" value="F:Hsp70 protein binding"/>
    <property type="evidence" value="ECO:0007669"/>
    <property type="project" value="EnsemblFungi"/>
</dbReference>
<evidence type="ECO:0000313" key="6">
    <source>
        <dbReference type="EMBL" id="KTW28928.1"/>
    </source>
</evidence>
<name>A0A0W4ZKN1_PNEC8</name>
<dbReference type="SMART" id="SM00028">
    <property type="entry name" value="TPR"/>
    <property type="match status" value="3"/>
</dbReference>
<sequence>MKKTYVKEGDQNEKIEKTAKIGEKIVELDKSVSISETAEKWLKETEKLPFFMQNYDKTKENTAIDAIIALQYEGEPLEIAENFKYHGNECYKAKKYQDAIEYYTKALKTKAGNGIEVACLLNNAACHMELKNYRQVLNNCYEVLKKEPNHTKALYRSAKACFFLDRLDESLKHINQCLKTDYNNDTFKSLKQEVIERKKYLERKFKEAYERKNMSFIKKKTLEKALKERGIIIKSSPIEQDMGDVEVCLSSPLDITSILLFPVIFLYPLVLQSDFIKQVEETSTIQEQLDLVLASKPQWDKNNEYSASNVEVCIETKIGDMIKVEKNAQLLDILANKVEVLDGIVRLLILPKNEIDSWIDEWKIKQKS</sequence>
<dbReference type="GO" id="GO:0051879">
    <property type="term" value="F:Hsp90 protein binding"/>
    <property type="evidence" value="ECO:0007669"/>
    <property type="project" value="EnsemblFungi"/>
</dbReference>
<keyword evidence="7" id="KW-1185">Reference proteome</keyword>
<keyword evidence="2 4" id="KW-0802">TPR repeat</keyword>
<accession>A0A0W4ZKN1</accession>
<comment type="caution">
    <text evidence="6">The sequence shown here is derived from an EMBL/GenBank/DDBJ whole genome shotgun (WGS) entry which is preliminary data.</text>
</comment>
<dbReference type="OrthoDB" id="420195at2759"/>
<reference evidence="7" key="1">
    <citation type="journal article" date="2016" name="Nat. Commun.">
        <title>Genome analysis of three Pneumocystis species reveals adaptation mechanisms to life exclusively in mammalian hosts.</title>
        <authorList>
            <person name="Ma L."/>
            <person name="Chen Z."/>
            <person name="Huang D.W."/>
            <person name="Kutty G."/>
            <person name="Ishihara M."/>
            <person name="Wang H."/>
            <person name="Abouelleil A."/>
            <person name="Bishop L."/>
            <person name="Davey E."/>
            <person name="Deng R."/>
            <person name="Deng X."/>
            <person name="Fan L."/>
            <person name="Fantoni G."/>
            <person name="Fitzgerald M."/>
            <person name="Gogineni E."/>
            <person name="Goldberg J.M."/>
            <person name="Handley G."/>
            <person name="Hu X."/>
            <person name="Huber C."/>
            <person name="Jiao X."/>
            <person name="Jones K."/>
            <person name="Levin J.Z."/>
            <person name="Liu Y."/>
            <person name="Macdonald P."/>
            <person name="Melnikov A."/>
            <person name="Raley C."/>
            <person name="Sassi M."/>
            <person name="Sherman B.T."/>
            <person name="Song X."/>
            <person name="Sykes S."/>
            <person name="Tran B."/>
            <person name="Walsh L."/>
            <person name="Xia Y."/>
            <person name="Yang J."/>
            <person name="Young S."/>
            <person name="Zeng Q."/>
            <person name="Zheng X."/>
            <person name="Stephens R."/>
            <person name="Nusbaum C."/>
            <person name="Birren B.W."/>
            <person name="Azadi P."/>
            <person name="Lempicki R.A."/>
            <person name="Cuomo C.A."/>
            <person name="Kovacs J.A."/>
        </authorList>
    </citation>
    <scope>NUCLEOTIDE SEQUENCE [LARGE SCALE GENOMIC DNA]</scope>
    <source>
        <strain evidence="7">B80</strain>
    </source>
</reference>
<dbReference type="SUPFAM" id="SSF48452">
    <property type="entry name" value="TPR-like"/>
    <property type="match status" value="1"/>
</dbReference>
<comment type="similarity">
    <text evidence="3">Belongs to the TTC4 family.</text>
</comment>
<dbReference type="Gene3D" id="1.25.40.10">
    <property type="entry name" value="Tetratricopeptide repeat domain"/>
    <property type="match status" value="1"/>
</dbReference>
<keyword evidence="1" id="KW-0677">Repeat</keyword>
<protein>
    <recommendedName>
        <fullName evidence="5">Cns1/TTC4 wheel domain-containing protein</fullName>
    </recommendedName>
</protein>
<evidence type="ECO:0000256" key="3">
    <source>
        <dbReference type="ARBA" id="ARBA00023602"/>
    </source>
</evidence>
<proteinExistence type="inferred from homology"/>
<dbReference type="RefSeq" id="XP_018226295.1">
    <property type="nucleotide sequence ID" value="XM_018370137.1"/>
</dbReference>
<dbReference type="PROSITE" id="PS50005">
    <property type="entry name" value="TPR"/>
    <property type="match status" value="1"/>
</dbReference>
<evidence type="ECO:0000256" key="1">
    <source>
        <dbReference type="ARBA" id="ARBA00022737"/>
    </source>
</evidence>
<dbReference type="InterPro" id="IPR044059">
    <property type="entry name" value="Csn1/TTC4_wheel"/>
</dbReference>
<evidence type="ECO:0000259" key="5">
    <source>
        <dbReference type="Pfam" id="PF18972"/>
    </source>
</evidence>
<dbReference type="GO" id="GO:0042026">
    <property type="term" value="P:protein refolding"/>
    <property type="evidence" value="ECO:0007669"/>
    <property type="project" value="EnsemblFungi"/>
</dbReference>
<dbReference type="CDD" id="cd21381">
    <property type="entry name" value="CTWD_TTC4"/>
    <property type="match status" value="1"/>
</dbReference>
<feature type="domain" description="Cns1/TTC4 wheel" evidence="5">
    <location>
        <begin position="252"/>
        <end position="362"/>
    </location>
</feature>
<evidence type="ECO:0000256" key="2">
    <source>
        <dbReference type="ARBA" id="ARBA00022803"/>
    </source>
</evidence>
<dbReference type="InterPro" id="IPR019734">
    <property type="entry name" value="TPR_rpt"/>
</dbReference>
<dbReference type="GeneID" id="28936340"/>
<evidence type="ECO:0000256" key="4">
    <source>
        <dbReference type="PROSITE-ProRule" id="PRU00339"/>
    </source>
</evidence>
<gene>
    <name evidence="6" type="ORF">T552_01556</name>
</gene>
<dbReference type="VEuPathDB" id="FungiDB:T552_01556"/>
<dbReference type="GO" id="GO:0005829">
    <property type="term" value="C:cytosol"/>
    <property type="evidence" value="ECO:0007669"/>
    <property type="project" value="TreeGrafter"/>
</dbReference>
<dbReference type="InterPro" id="IPR011990">
    <property type="entry name" value="TPR-like_helical_dom_sf"/>
</dbReference>